<proteinExistence type="predicted"/>
<dbReference type="PANTHER" id="PTHR36181">
    <property type="entry name" value="INTRON-ENCODED ENDONUCLEASE AI3-RELATED"/>
    <property type="match status" value="1"/>
</dbReference>
<dbReference type="Gene3D" id="3.10.28.10">
    <property type="entry name" value="Homing endonucleases"/>
    <property type="match status" value="1"/>
</dbReference>
<reference evidence="3" key="1">
    <citation type="journal article" date="2019" name="Int. J. Syst. Evol. Microbiol.">
        <title>The Global Catalogue of Microorganisms (GCM) 10K type strain sequencing project: providing services to taxonomists for standard genome sequencing and annotation.</title>
        <authorList>
            <consortium name="The Broad Institute Genomics Platform"/>
            <consortium name="The Broad Institute Genome Sequencing Center for Infectious Disease"/>
            <person name="Wu L."/>
            <person name="Ma J."/>
        </authorList>
    </citation>
    <scope>NUCLEOTIDE SEQUENCE [LARGE SCALE GENOMIC DNA]</scope>
    <source>
        <strain evidence="3">CGMCC 1.15044</strain>
    </source>
</reference>
<sequence>MIGLTKSEKYRMGYQVTAIFKISLHSKDYDLLCQIRNYFGVGIIIKHGETTLQYLVRSIKDLDVIISHFDAYPLISQK</sequence>
<evidence type="ECO:0000313" key="3">
    <source>
        <dbReference type="Proteomes" id="UP000609323"/>
    </source>
</evidence>
<gene>
    <name evidence="2" type="ORF">GCM10010917_43060</name>
</gene>
<dbReference type="SUPFAM" id="SSF55608">
    <property type="entry name" value="Homing endonucleases"/>
    <property type="match status" value="1"/>
</dbReference>
<comment type="caution">
    <text evidence="2">The sequence shown here is derived from an EMBL/GenBank/DDBJ whole genome shotgun (WGS) entry which is preliminary data.</text>
</comment>
<dbReference type="InterPro" id="IPR004860">
    <property type="entry name" value="LAGLIDADG_dom"/>
</dbReference>
<accession>A0ABQ1GYZ5</accession>
<evidence type="ECO:0000259" key="1">
    <source>
        <dbReference type="Pfam" id="PF00961"/>
    </source>
</evidence>
<dbReference type="Pfam" id="PF00961">
    <property type="entry name" value="LAGLIDADG_1"/>
    <property type="match status" value="1"/>
</dbReference>
<evidence type="ECO:0000313" key="2">
    <source>
        <dbReference type="EMBL" id="GGA53251.1"/>
    </source>
</evidence>
<name>A0ABQ1GYZ5_9BACL</name>
<dbReference type="PANTHER" id="PTHR36181:SF4">
    <property type="entry name" value="LAGLIDADG ENDONUCLEASE"/>
    <property type="match status" value="1"/>
</dbReference>
<dbReference type="Proteomes" id="UP000609323">
    <property type="component" value="Unassembled WGS sequence"/>
</dbReference>
<dbReference type="EMBL" id="BMHF01000029">
    <property type="protein sequence ID" value="GGA53251.1"/>
    <property type="molecule type" value="Genomic_DNA"/>
</dbReference>
<keyword evidence="3" id="KW-1185">Reference proteome</keyword>
<feature type="domain" description="Homing endonuclease LAGLIDADG" evidence="1">
    <location>
        <begin position="2"/>
        <end position="78"/>
    </location>
</feature>
<dbReference type="InterPro" id="IPR027434">
    <property type="entry name" value="Homing_endonucl"/>
</dbReference>
<dbReference type="InterPro" id="IPR051289">
    <property type="entry name" value="LAGLIDADG_Endonuclease"/>
</dbReference>
<protein>
    <recommendedName>
        <fullName evidence="1">Homing endonuclease LAGLIDADG domain-containing protein</fullName>
    </recommendedName>
</protein>
<organism evidence="2 3">
    <name type="scientific">Paenibacillus physcomitrellae</name>
    <dbReference type="NCBI Taxonomy" id="1619311"/>
    <lineage>
        <taxon>Bacteria</taxon>
        <taxon>Bacillati</taxon>
        <taxon>Bacillota</taxon>
        <taxon>Bacilli</taxon>
        <taxon>Bacillales</taxon>
        <taxon>Paenibacillaceae</taxon>
        <taxon>Paenibacillus</taxon>
    </lineage>
</organism>